<evidence type="ECO:0000313" key="2">
    <source>
        <dbReference type="Proteomes" id="UP000830768"/>
    </source>
</evidence>
<name>A0ACD3YPG9_FUSSC</name>
<accession>A0ACD3YPG9</accession>
<keyword evidence="2" id="KW-1185">Reference proteome</keyword>
<reference evidence="1" key="1">
    <citation type="submission" date="2021-11" db="EMBL/GenBank/DDBJ databases">
        <title>Fusarium solani-melongenae Genome sequencing and assembly.</title>
        <authorList>
            <person name="Xie S."/>
            <person name="Huang L."/>
            <person name="Zhang X."/>
        </authorList>
    </citation>
    <scope>NUCLEOTIDE SEQUENCE</scope>
    <source>
        <strain evidence="1">CRI 24-3</strain>
    </source>
</reference>
<proteinExistence type="predicted"/>
<protein>
    <submittedName>
        <fullName evidence="1">Uncharacterized protein</fullName>
    </submittedName>
</protein>
<organism evidence="1 2">
    <name type="scientific">Fusarium solani subsp. cucurbitae</name>
    <name type="common">Neocosmosporum cucurbitae</name>
    <dbReference type="NCBI Taxonomy" id="2747967"/>
    <lineage>
        <taxon>Eukaryota</taxon>
        <taxon>Fungi</taxon>
        <taxon>Dikarya</taxon>
        <taxon>Ascomycota</taxon>
        <taxon>Pezizomycotina</taxon>
        <taxon>Sordariomycetes</taxon>
        <taxon>Hypocreomycetidae</taxon>
        <taxon>Hypocreales</taxon>
        <taxon>Nectriaceae</taxon>
        <taxon>Fusarium</taxon>
        <taxon>Fusarium solani species complex</taxon>
    </lineage>
</organism>
<dbReference type="Proteomes" id="UP000830768">
    <property type="component" value="Chromosome 2"/>
</dbReference>
<dbReference type="EMBL" id="CP090031">
    <property type="protein sequence ID" value="UPK90847.1"/>
    <property type="molecule type" value="Genomic_DNA"/>
</dbReference>
<sequence>MCWQVTTHTLRCDVRPLIYDGMFGKYIDPFEAPIPCECAAEYQTQVQCPDHGCCSLTTKVVPCSHTDCTQTYDIHRYERPPQQQQIWGINPIFYTQPRDDEDWESIEYVDIAILSTVMPPQVIDWADDFKEQFTSLVLKGREINSKHTDHTQVLAEIDNKRKLHATQHCIVCKSQHWVCPLDKEIKRDEQEAADLRSEGLTLSVEFKRLWADVNNRVVRYMVMEQVDEILRLRGIT</sequence>
<gene>
    <name evidence="1" type="ORF">LCI18_001782</name>
</gene>
<evidence type="ECO:0000313" key="1">
    <source>
        <dbReference type="EMBL" id="UPK90847.1"/>
    </source>
</evidence>